<evidence type="ECO:0000256" key="1">
    <source>
        <dbReference type="SAM" id="Phobius"/>
    </source>
</evidence>
<proteinExistence type="predicted"/>
<keyword evidence="1" id="KW-0812">Transmembrane</keyword>
<dbReference type="Proteomes" id="UP000268446">
    <property type="component" value="Unassembled WGS sequence"/>
</dbReference>
<gene>
    <name evidence="2" type="ORF">DRJ20_00745</name>
</gene>
<keyword evidence="1" id="KW-0472">Membrane</keyword>
<accession>A0A497EY83</accession>
<evidence type="ECO:0000313" key="2">
    <source>
        <dbReference type="EMBL" id="RLE52147.1"/>
    </source>
</evidence>
<protein>
    <recommendedName>
        <fullName evidence="4">Type II secretion system protein GspF domain-containing protein</fullName>
    </recommendedName>
</protein>
<comment type="caution">
    <text evidence="2">The sequence shown here is derived from an EMBL/GenBank/DDBJ whole genome shotgun (WGS) entry which is preliminary data.</text>
</comment>
<evidence type="ECO:0008006" key="4">
    <source>
        <dbReference type="Google" id="ProtNLM"/>
    </source>
</evidence>
<keyword evidence="1" id="KW-1133">Transmembrane helix</keyword>
<dbReference type="EMBL" id="QMQZ01000011">
    <property type="protein sequence ID" value="RLE52147.1"/>
    <property type="molecule type" value="Genomic_DNA"/>
</dbReference>
<dbReference type="AlphaFoldDB" id="A0A497EY83"/>
<organism evidence="2 3">
    <name type="scientific">Thermoproteota archaeon</name>
    <dbReference type="NCBI Taxonomy" id="2056631"/>
    <lineage>
        <taxon>Archaea</taxon>
        <taxon>Thermoproteota</taxon>
    </lineage>
</organism>
<feature type="transmembrane region" description="Helical" evidence="1">
    <location>
        <begin position="96"/>
        <end position="122"/>
    </location>
</feature>
<feature type="transmembrane region" description="Helical" evidence="1">
    <location>
        <begin position="128"/>
        <end position="148"/>
    </location>
</feature>
<reference evidence="2 3" key="1">
    <citation type="submission" date="2018-06" db="EMBL/GenBank/DDBJ databases">
        <title>Extensive metabolic versatility and redundancy in microbially diverse, dynamic hydrothermal sediments.</title>
        <authorList>
            <person name="Dombrowski N."/>
            <person name="Teske A."/>
            <person name="Baker B.J."/>
        </authorList>
    </citation>
    <scope>NUCLEOTIDE SEQUENCE [LARGE SCALE GENOMIC DNA]</scope>
    <source>
        <strain evidence="2">B29_G17</strain>
    </source>
</reference>
<sequence>MLLSTRSIIDAIAFVKSGNYPMISRDFNLLLMNCINGCPPEKLLREYAFNQPSVTLRQGLIAIANMPEISASTLNFTSKYSSTEIRRIYREQSAKLELYCLLIIVQGLLFPFTYMFLLFYLGFSLSPLVFLLVPLQLILLVLTSKALASHAVELLG</sequence>
<name>A0A497EY83_9CREN</name>
<evidence type="ECO:0000313" key="3">
    <source>
        <dbReference type="Proteomes" id="UP000268446"/>
    </source>
</evidence>